<evidence type="ECO:0000313" key="2">
    <source>
        <dbReference type="Proteomes" id="UP000789525"/>
    </source>
</evidence>
<evidence type="ECO:0000313" key="1">
    <source>
        <dbReference type="EMBL" id="CAG8508575.1"/>
    </source>
</evidence>
<sequence>MWKISVPINDIAGLKRVLAEIDDYTEMEVGQGIVPTFGDDLGNENNVQVLMGKSATTDMEKMMKKIVEMALTKNKAQVQEQFDGIENKIQDLTNLVESKSFDRKVDKELWAIEIDDELWVKHPYKNNNDKSKEREKRVDIGCAVTNISGAGFLTVVFLNDRNEQNIYFL</sequence>
<keyword evidence="2" id="KW-1185">Reference proteome</keyword>
<gene>
    <name evidence="1" type="ORF">ACOLOM_LOCUS3116</name>
</gene>
<reference evidence="1" key="1">
    <citation type="submission" date="2021-06" db="EMBL/GenBank/DDBJ databases">
        <authorList>
            <person name="Kallberg Y."/>
            <person name="Tangrot J."/>
            <person name="Rosling A."/>
        </authorList>
    </citation>
    <scope>NUCLEOTIDE SEQUENCE</scope>
    <source>
        <strain evidence="1">CL356</strain>
    </source>
</reference>
<organism evidence="1 2">
    <name type="scientific">Acaulospora colombiana</name>
    <dbReference type="NCBI Taxonomy" id="27376"/>
    <lineage>
        <taxon>Eukaryota</taxon>
        <taxon>Fungi</taxon>
        <taxon>Fungi incertae sedis</taxon>
        <taxon>Mucoromycota</taxon>
        <taxon>Glomeromycotina</taxon>
        <taxon>Glomeromycetes</taxon>
        <taxon>Diversisporales</taxon>
        <taxon>Acaulosporaceae</taxon>
        <taxon>Acaulospora</taxon>
    </lineage>
</organism>
<dbReference type="EMBL" id="CAJVPT010004460">
    <property type="protein sequence ID" value="CAG8508575.1"/>
    <property type="molecule type" value="Genomic_DNA"/>
</dbReference>
<comment type="caution">
    <text evidence="1">The sequence shown here is derived from an EMBL/GenBank/DDBJ whole genome shotgun (WGS) entry which is preliminary data.</text>
</comment>
<protein>
    <submittedName>
        <fullName evidence="1">13597_t:CDS:1</fullName>
    </submittedName>
</protein>
<name>A0ACA9L5L0_9GLOM</name>
<accession>A0ACA9L5L0</accession>
<proteinExistence type="predicted"/>
<dbReference type="Proteomes" id="UP000789525">
    <property type="component" value="Unassembled WGS sequence"/>
</dbReference>